<accession>A0ABU5R4F0</accession>
<dbReference type="EMBL" id="JAYFSI010000003">
    <property type="protein sequence ID" value="MEA5361078.1"/>
    <property type="molecule type" value="Genomic_DNA"/>
</dbReference>
<dbReference type="RefSeq" id="WP_323327856.1">
    <property type="nucleotide sequence ID" value="NZ_JAYFSI010000003.1"/>
</dbReference>
<dbReference type="InterPro" id="IPR050490">
    <property type="entry name" value="Bact_solute-bd_prot1"/>
</dbReference>
<sequence length="425" mass="46378">MTLTRRSFLTAAGLGVAALGSAVSCTSPTTANPGKLTLWYTSGGLADQVVTDAQGRFGELYPSQVSGQLKQRLLAALSGEAYLPDITMLGDDIATYFADSAHFADLRNLGADTVKDQYLPWKWQAGTAPDGFQLGFPIDIGPAALYYRHDLFAQAGFPSEPDDVAAAVPTWDAYFDFGRRLQEKLPGRHLITDTKTVYTYSMAQEPEKYFKPGNTYLGDAPQVRRAWDRALTAFRFGLTAGYAGSQDPGSSVERHAAWNSGKELSFVNASWIVGELKKSAPDTAGKWRVCRSPGGAGNQGGSFLAITKYCPRPDRAYEVVRWLLSPENQPRSYLEAGLFPTSPAAFDDPRLLAPEPFFGGQATMSVLARAAREVKPAYFSPWDIAISDTYTDELTNVELAGKDPGRAWDDARRTVERLLTRQGVL</sequence>
<dbReference type="InterPro" id="IPR006311">
    <property type="entry name" value="TAT_signal"/>
</dbReference>
<organism evidence="2 3">
    <name type="scientific">Amycolatopsis heterodermiae</name>
    <dbReference type="NCBI Taxonomy" id="3110235"/>
    <lineage>
        <taxon>Bacteria</taxon>
        <taxon>Bacillati</taxon>
        <taxon>Actinomycetota</taxon>
        <taxon>Actinomycetes</taxon>
        <taxon>Pseudonocardiales</taxon>
        <taxon>Pseudonocardiaceae</taxon>
        <taxon>Amycolatopsis</taxon>
    </lineage>
</organism>
<dbReference type="PANTHER" id="PTHR43649:SF32">
    <property type="entry name" value="SUGAR BINDING SECRETED PROTEIN"/>
    <property type="match status" value="1"/>
</dbReference>
<name>A0ABU5R4F0_9PSEU</name>
<dbReference type="PROSITE" id="PS51318">
    <property type="entry name" value="TAT"/>
    <property type="match status" value="1"/>
</dbReference>
<gene>
    <name evidence="2" type="ORF">VA596_16155</name>
</gene>
<evidence type="ECO:0000256" key="1">
    <source>
        <dbReference type="SAM" id="SignalP"/>
    </source>
</evidence>
<feature type="signal peptide" evidence="1">
    <location>
        <begin position="1"/>
        <end position="31"/>
    </location>
</feature>
<dbReference type="NCBIfam" id="TIGR01409">
    <property type="entry name" value="TAT_signal_seq"/>
    <property type="match status" value="1"/>
</dbReference>
<dbReference type="Proteomes" id="UP001304298">
    <property type="component" value="Unassembled WGS sequence"/>
</dbReference>
<keyword evidence="3" id="KW-1185">Reference proteome</keyword>
<proteinExistence type="predicted"/>
<dbReference type="PANTHER" id="PTHR43649">
    <property type="entry name" value="ARABINOSE-BINDING PROTEIN-RELATED"/>
    <property type="match status" value="1"/>
</dbReference>
<dbReference type="SUPFAM" id="SSF53850">
    <property type="entry name" value="Periplasmic binding protein-like II"/>
    <property type="match status" value="1"/>
</dbReference>
<dbReference type="InterPro" id="IPR006059">
    <property type="entry name" value="SBP"/>
</dbReference>
<evidence type="ECO:0000313" key="3">
    <source>
        <dbReference type="Proteomes" id="UP001304298"/>
    </source>
</evidence>
<protein>
    <submittedName>
        <fullName evidence="2">Extracellular solute-binding protein</fullName>
    </submittedName>
</protein>
<dbReference type="Pfam" id="PF01547">
    <property type="entry name" value="SBP_bac_1"/>
    <property type="match status" value="1"/>
</dbReference>
<dbReference type="PROSITE" id="PS51257">
    <property type="entry name" value="PROKAR_LIPOPROTEIN"/>
    <property type="match status" value="1"/>
</dbReference>
<reference evidence="2 3" key="1">
    <citation type="submission" date="2023-12" db="EMBL/GenBank/DDBJ databases">
        <title>Amycolatopsis sp. V23-08.</title>
        <authorList>
            <person name="Somphong A."/>
        </authorList>
    </citation>
    <scope>NUCLEOTIDE SEQUENCE [LARGE SCALE GENOMIC DNA]</scope>
    <source>
        <strain evidence="2 3">V23-08</strain>
    </source>
</reference>
<feature type="chain" id="PRO_5046944878" evidence="1">
    <location>
        <begin position="32"/>
        <end position="425"/>
    </location>
</feature>
<comment type="caution">
    <text evidence="2">The sequence shown here is derived from an EMBL/GenBank/DDBJ whole genome shotgun (WGS) entry which is preliminary data.</text>
</comment>
<dbReference type="InterPro" id="IPR019546">
    <property type="entry name" value="TAT_signal_bac_arc"/>
</dbReference>
<evidence type="ECO:0000313" key="2">
    <source>
        <dbReference type="EMBL" id="MEA5361078.1"/>
    </source>
</evidence>
<dbReference type="Gene3D" id="3.40.190.10">
    <property type="entry name" value="Periplasmic binding protein-like II"/>
    <property type="match status" value="1"/>
</dbReference>
<keyword evidence="1" id="KW-0732">Signal</keyword>